<dbReference type="InterPro" id="IPR003594">
    <property type="entry name" value="HATPase_dom"/>
</dbReference>
<dbReference type="InterPro" id="IPR005467">
    <property type="entry name" value="His_kinase_dom"/>
</dbReference>
<feature type="transmembrane region" description="Helical" evidence="4">
    <location>
        <begin position="755"/>
        <end position="773"/>
    </location>
</feature>
<sequence length="994" mass="106080">MKAVHRRLRGVRALLACVVLGLLVWGDAFADDIKAPGYVVTVWGASEGAPQDVGNMAQTADGMIWLGTNNGLFRFDGHHFSEFNVAPESLHVSRQVRDLTPDPKGGLWVLYGDAVEVHLAADGRTVTIPAGLPTSGIGGTFVHADGRTFVTADDGLYVLTEGRWVRCDASAWGLPSAPIDTVRSSAGGDMLAIAGESIYRLPRGAQRFVEVAKLAEPNKGGLLVADPEGHLWVTYRKYMEVPGIRMSTQPAAVNVNHITTFDTRGTFWTVQQGCDGLCSASRESALADIREGRRPTRTSVIPAGNISALSLMLDATGDLWVGARQGLVRFRPTVTEPITPFEKGLGWFGVLPAADGTTLVTTYTRGGYNKIGLVDGNHVDILADDTAVSALTRLPDGTAVLAGDDALYRVSGKAFQVLSPRPDEGPTASTDPAQVVLPAGAGRFWVSLRDKGLFLVDGNDWRHVGAPEGFPALSPTSGTIDADGVTWFGFSDGSLAALAPGATSSPTITQVPSIGAITAMSPGEPFLVGGEVGFGVVHRGTFRPVELRRHGLLRGVTGMVRTADGDVWLNTAKGLIGLRVRDIERTQDGKGEGLPFRIVTTADGMPGGAQQVRPLPTLHQAADGKLWIAGVSGLVTFRPDDLGRDIAATPSLLAMRDGNGASLLGGGELKPGQRSLDADIVGVSLTDAGFVDLRYRLPGVDTAWRYAADEAKVSYSDLPPGRLRLEIQARGPSGDWSPSLFSATVISQPAFYETAWFAMLMALLVVVAAVVGHRYRMAIVRRRDEETTQAKLRERDRIARELHDSMLQGMAGVMLRVVAWERDRRAPDELRSAFKDVAGQLSGLILEARARVISLRSVASYRMPLSDALRMIGDDHGSATGASFDVVVEGEETPLDDITHLAALDILREAIHNAFKHARASHIALTLRYGQSTLVAEVKDNGQGIPEPVTAEGRRAGHWGMVTMRERAQEIGGTLSIVTGVGGTTVGLMMPLSR</sequence>
<dbReference type="InterPro" id="IPR011123">
    <property type="entry name" value="Y_Y_Y"/>
</dbReference>
<dbReference type="InterPro" id="IPR013783">
    <property type="entry name" value="Ig-like_fold"/>
</dbReference>
<keyword evidence="2" id="KW-0418">Kinase</keyword>
<proteinExistence type="predicted"/>
<keyword evidence="5" id="KW-0732">Signal</keyword>
<keyword evidence="4" id="KW-0472">Membrane</keyword>
<dbReference type="InterPro" id="IPR050482">
    <property type="entry name" value="Sensor_HK_TwoCompSys"/>
</dbReference>
<feature type="chain" id="PRO_5045342361" description="Histidine kinase domain-containing protein" evidence="5">
    <location>
        <begin position="31"/>
        <end position="994"/>
    </location>
</feature>
<evidence type="ECO:0000313" key="7">
    <source>
        <dbReference type="EMBL" id="NID03320.1"/>
    </source>
</evidence>
<dbReference type="CDD" id="cd16917">
    <property type="entry name" value="HATPase_UhpB-NarQ-NarX-like"/>
    <property type="match status" value="1"/>
</dbReference>
<dbReference type="Pfam" id="PF07495">
    <property type="entry name" value="Y_Y_Y"/>
    <property type="match status" value="1"/>
</dbReference>
<dbReference type="RefSeq" id="WP_167121965.1">
    <property type="nucleotide sequence ID" value="NZ_JAAQQR010000001.1"/>
</dbReference>
<evidence type="ECO:0000256" key="1">
    <source>
        <dbReference type="ARBA" id="ARBA00022679"/>
    </source>
</evidence>
<keyword evidence="4" id="KW-0812">Transmembrane</keyword>
<dbReference type="Gene3D" id="2.130.10.10">
    <property type="entry name" value="YVTN repeat-like/Quinoprotein amine dehydrogenase"/>
    <property type="match status" value="2"/>
</dbReference>
<keyword evidence="4" id="KW-1133">Transmembrane helix</keyword>
<evidence type="ECO:0000256" key="3">
    <source>
        <dbReference type="ARBA" id="ARBA00023012"/>
    </source>
</evidence>
<evidence type="ECO:0000259" key="6">
    <source>
        <dbReference type="PROSITE" id="PS50109"/>
    </source>
</evidence>
<feature type="transmembrane region" description="Helical" evidence="4">
    <location>
        <begin position="971"/>
        <end position="992"/>
    </location>
</feature>
<reference evidence="7 8" key="1">
    <citation type="journal article" date="2011" name="Curr. Microbiol.">
        <title>Luteibacter jiangsuensis sp. nov.: a methamidophos-degrading bacterium isolated from a methamidophos-manufacturing factory.</title>
        <authorList>
            <person name="Wang L."/>
            <person name="Wang G.L."/>
            <person name="Li S.P."/>
            <person name="Jiang J.D."/>
        </authorList>
    </citation>
    <scope>NUCLEOTIDE SEQUENCE [LARGE SCALE GENOMIC DNA]</scope>
    <source>
        <strain evidence="7 8">CGMCC 1.10133</strain>
    </source>
</reference>
<gene>
    <name evidence="7" type="ORF">HBF26_00365</name>
</gene>
<dbReference type="Proteomes" id="UP001429601">
    <property type="component" value="Unassembled WGS sequence"/>
</dbReference>
<accession>A0ABX0PZU5</accession>
<keyword evidence="8" id="KW-1185">Reference proteome</keyword>
<protein>
    <recommendedName>
        <fullName evidence="6">Histidine kinase domain-containing protein</fullName>
    </recommendedName>
</protein>
<name>A0ABX0PZU5_9GAMM</name>
<keyword evidence="3" id="KW-0902">Two-component regulatory system</keyword>
<dbReference type="Pfam" id="PF07730">
    <property type="entry name" value="HisKA_3"/>
    <property type="match status" value="1"/>
</dbReference>
<dbReference type="InterPro" id="IPR036890">
    <property type="entry name" value="HATPase_C_sf"/>
</dbReference>
<evidence type="ECO:0000256" key="5">
    <source>
        <dbReference type="SAM" id="SignalP"/>
    </source>
</evidence>
<dbReference type="Gene3D" id="2.60.40.10">
    <property type="entry name" value="Immunoglobulins"/>
    <property type="match status" value="1"/>
</dbReference>
<dbReference type="PROSITE" id="PS50109">
    <property type="entry name" value="HIS_KIN"/>
    <property type="match status" value="1"/>
</dbReference>
<dbReference type="SMART" id="SM00387">
    <property type="entry name" value="HATPase_c"/>
    <property type="match status" value="1"/>
</dbReference>
<dbReference type="Pfam" id="PF02518">
    <property type="entry name" value="HATPase_c"/>
    <property type="match status" value="1"/>
</dbReference>
<evidence type="ECO:0000256" key="2">
    <source>
        <dbReference type="ARBA" id="ARBA00022777"/>
    </source>
</evidence>
<dbReference type="InterPro" id="IPR015943">
    <property type="entry name" value="WD40/YVTN_repeat-like_dom_sf"/>
</dbReference>
<dbReference type="SUPFAM" id="SSF63829">
    <property type="entry name" value="Calcium-dependent phosphotriesterase"/>
    <property type="match status" value="2"/>
</dbReference>
<comment type="caution">
    <text evidence="7">The sequence shown here is derived from an EMBL/GenBank/DDBJ whole genome shotgun (WGS) entry which is preliminary data.</text>
</comment>
<keyword evidence="1" id="KW-0808">Transferase</keyword>
<evidence type="ECO:0000313" key="8">
    <source>
        <dbReference type="Proteomes" id="UP001429601"/>
    </source>
</evidence>
<dbReference type="PANTHER" id="PTHR24421">
    <property type="entry name" value="NITRATE/NITRITE SENSOR PROTEIN NARX-RELATED"/>
    <property type="match status" value="1"/>
</dbReference>
<organism evidence="7 8">
    <name type="scientific">Luteibacter jiangsuensis</name>
    <dbReference type="NCBI Taxonomy" id="637577"/>
    <lineage>
        <taxon>Bacteria</taxon>
        <taxon>Pseudomonadati</taxon>
        <taxon>Pseudomonadota</taxon>
        <taxon>Gammaproteobacteria</taxon>
        <taxon>Lysobacterales</taxon>
        <taxon>Rhodanobacteraceae</taxon>
        <taxon>Luteibacter</taxon>
    </lineage>
</organism>
<feature type="domain" description="Histidine kinase" evidence="6">
    <location>
        <begin position="906"/>
        <end position="994"/>
    </location>
</feature>
<dbReference type="Gene3D" id="1.20.5.1930">
    <property type="match status" value="1"/>
</dbReference>
<dbReference type="Gene3D" id="3.30.565.10">
    <property type="entry name" value="Histidine kinase-like ATPase, C-terminal domain"/>
    <property type="match status" value="1"/>
</dbReference>
<dbReference type="EMBL" id="JAAQQR010000001">
    <property type="protein sequence ID" value="NID03320.1"/>
    <property type="molecule type" value="Genomic_DNA"/>
</dbReference>
<evidence type="ECO:0000256" key="4">
    <source>
        <dbReference type="SAM" id="Phobius"/>
    </source>
</evidence>
<dbReference type="SUPFAM" id="SSF55874">
    <property type="entry name" value="ATPase domain of HSP90 chaperone/DNA topoisomerase II/histidine kinase"/>
    <property type="match status" value="1"/>
</dbReference>
<dbReference type="PANTHER" id="PTHR24421:SF62">
    <property type="entry name" value="SENSORY TRANSDUCTION HISTIDINE KINASE"/>
    <property type="match status" value="1"/>
</dbReference>
<dbReference type="InterPro" id="IPR011712">
    <property type="entry name" value="Sig_transdc_His_kin_sub3_dim/P"/>
</dbReference>
<feature type="signal peptide" evidence="5">
    <location>
        <begin position="1"/>
        <end position="30"/>
    </location>
</feature>